<dbReference type="RefSeq" id="WP_149390995.1">
    <property type="nucleotide sequence ID" value="NZ_SMRS01000005.1"/>
</dbReference>
<comment type="caution">
    <text evidence="2">The sequence shown here is derived from an EMBL/GenBank/DDBJ whole genome shotgun (WGS) entry which is preliminary data.</text>
</comment>
<evidence type="ECO:0000259" key="1">
    <source>
        <dbReference type="Pfam" id="PF22557"/>
    </source>
</evidence>
<evidence type="ECO:0000313" key="2">
    <source>
        <dbReference type="EMBL" id="KAA0874815.1"/>
    </source>
</evidence>
<protein>
    <recommendedName>
        <fullName evidence="1">Dual OB-containing domain-containing protein</fullName>
    </recommendedName>
</protein>
<dbReference type="Proteomes" id="UP000325302">
    <property type="component" value="Unassembled WGS sequence"/>
</dbReference>
<proteinExistence type="predicted"/>
<sequence length="180" mass="19849">MQKEILVLAKSCKTGGYCVGGIELVLGVDGRNYLSNKWIRPVTVTEDGQHQGCLGKHLCTGFSVFDIIEINAVQAEYIPGQPENWLLQDTRIRKVANLSQLDVINMLAQQAGSIWSDDRTVRDDQVSPAAVASAEQQRSLMVIQPENLNRPAFCRPLISCNCQASHTPVEACHQHGCVYV</sequence>
<dbReference type="Pfam" id="PF22557">
    <property type="entry name" value="DuOB"/>
    <property type="match status" value="1"/>
</dbReference>
<feature type="domain" description="Dual OB-containing" evidence="1">
    <location>
        <begin position="3"/>
        <end position="148"/>
    </location>
</feature>
<gene>
    <name evidence="2" type="ORF">E1H14_08355</name>
</gene>
<name>A0A5A9W3V2_9GAMM</name>
<reference evidence="2 3" key="1">
    <citation type="submission" date="2019-03" db="EMBL/GenBank/DDBJ databases">
        <title>Nitrincola sp. nov. isolated from an Indian soda lake.</title>
        <authorList>
            <person name="Joshi A."/>
            <person name="Thite S.V."/>
            <person name="Joseph N."/>
            <person name="Dhotre D."/>
            <person name="Moorthy M."/>
            <person name="Shouche Y.S."/>
        </authorList>
    </citation>
    <scope>NUCLEOTIDE SEQUENCE [LARGE SCALE GENOMIC DNA]</scope>
    <source>
        <strain evidence="2 3">MEB193</strain>
    </source>
</reference>
<evidence type="ECO:0000313" key="3">
    <source>
        <dbReference type="Proteomes" id="UP000325302"/>
    </source>
</evidence>
<dbReference type="OrthoDB" id="128352at2"/>
<accession>A0A5A9W3V2</accession>
<dbReference type="InterPro" id="IPR054335">
    <property type="entry name" value="DuOB_dom"/>
</dbReference>
<dbReference type="EMBL" id="SMRS01000005">
    <property type="protein sequence ID" value="KAA0874815.1"/>
    <property type="molecule type" value="Genomic_DNA"/>
</dbReference>
<organism evidence="2 3">
    <name type="scientific">Nitrincola tapanii</name>
    <dbReference type="NCBI Taxonomy" id="1708751"/>
    <lineage>
        <taxon>Bacteria</taxon>
        <taxon>Pseudomonadati</taxon>
        <taxon>Pseudomonadota</taxon>
        <taxon>Gammaproteobacteria</taxon>
        <taxon>Oceanospirillales</taxon>
        <taxon>Oceanospirillaceae</taxon>
        <taxon>Nitrincola</taxon>
    </lineage>
</organism>
<keyword evidence="3" id="KW-1185">Reference proteome</keyword>
<dbReference type="AlphaFoldDB" id="A0A5A9W3V2"/>